<organism evidence="8">
    <name type="scientific">Rosellinia necatrix</name>
    <name type="common">White root-rot fungus</name>
    <dbReference type="NCBI Taxonomy" id="77044"/>
    <lineage>
        <taxon>Eukaryota</taxon>
        <taxon>Fungi</taxon>
        <taxon>Dikarya</taxon>
        <taxon>Ascomycota</taxon>
        <taxon>Pezizomycotina</taxon>
        <taxon>Sordariomycetes</taxon>
        <taxon>Xylariomycetidae</taxon>
        <taxon>Xylariales</taxon>
        <taxon>Xylariaceae</taxon>
        <taxon>Rosellinia</taxon>
    </lineage>
</organism>
<keyword evidence="2 6" id="KW-0812">Transmembrane</keyword>
<dbReference type="Pfam" id="PF06687">
    <property type="entry name" value="SUR7"/>
    <property type="match status" value="1"/>
</dbReference>
<evidence type="ECO:0000256" key="2">
    <source>
        <dbReference type="ARBA" id="ARBA00022692"/>
    </source>
</evidence>
<dbReference type="GO" id="GO:0035838">
    <property type="term" value="C:growing cell tip"/>
    <property type="evidence" value="ECO:0007669"/>
    <property type="project" value="TreeGrafter"/>
</dbReference>
<feature type="transmembrane region" description="Helical" evidence="6">
    <location>
        <begin position="154"/>
        <end position="176"/>
    </location>
</feature>
<feature type="compositionally biased region" description="Polar residues" evidence="5">
    <location>
        <begin position="668"/>
        <end position="683"/>
    </location>
</feature>
<dbReference type="Proteomes" id="UP000054516">
    <property type="component" value="Unassembled WGS sequence"/>
</dbReference>
<name>A0A1W2TV70_ROSNE</name>
<feature type="compositionally biased region" description="Basic and acidic residues" evidence="5">
    <location>
        <begin position="490"/>
        <end position="499"/>
    </location>
</feature>
<feature type="signal peptide" evidence="7">
    <location>
        <begin position="1"/>
        <end position="25"/>
    </location>
</feature>
<feature type="compositionally biased region" description="Basic and acidic residues" evidence="5">
    <location>
        <begin position="241"/>
        <end position="253"/>
    </location>
</feature>
<evidence type="ECO:0000256" key="1">
    <source>
        <dbReference type="ARBA" id="ARBA00004141"/>
    </source>
</evidence>
<dbReference type="GO" id="GO:0005886">
    <property type="term" value="C:plasma membrane"/>
    <property type="evidence" value="ECO:0007669"/>
    <property type="project" value="InterPro"/>
</dbReference>
<evidence type="ECO:0000256" key="3">
    <source>
        <dbReference type="ARBA" id="ARBA00022989"/>
    </source>
</evidence>
<feature type="compositionally biased region" description="Basic and acidic residues" evidence="5">
    <location>
        <begin position="312"/>
        <end position="321"/>
    </location>
</feature>
<feature type="compositionally biased region" description="Polar residues" evidence="5">
    <location>
        <begin position="258"/>
        <end position="267"/>
    </location>
</feature>
<keyword evidence="7" id="KW-0732">Signal</keyword>
<keyword evidence="3 6" id="KW-1133">Transmembrane helix</keyword>
<feature type="region of interest" description="Disordered" evidence="5">
    <location>
        <begin position="222"/>
        <end position="439"/>
    </location>
</feature>
<comment type="subcellular location">
    <subcellularLocation>
        <location evidence="1">Membrane</location>
        <topology evidence="1">Multi-pass membrane protein</topology>
    </subcellularLocation>
</comment>
<feature type="transmembrane region" description="Helical" evidence="6">
    <location>
        <begin position="122"/>
        <end position="148"/>
    </location>
</feature>
<reference evidence="8" key="1">
    <citation type="submission" date="2016-03" db="EMBL/GenBank/DDBJ databases">
        <title>Draft genome sequence of Rosellinia necatrix.</title>
        <authorList>
            <person name="Kanematsu S."/>
        </authorList>
    </citation>
    <scope>NUCLEOTIDE SEQUENCE [LARGE SCALE GENOMIC DNA]</scope>
    <source>
        <strain evidence="8">W97</strain>
    </source>
</reference>
<evidence type="ECO:0000256" key="6">
    <source>
        <dbReference type="SAM" id="Phobius"/>
    </source>
</evidence>
<sequence length="750" mass="79053">MLRPATPLAILLFLAFALLLLSVLSTPIIKAIPLGVYKSNDGVVNFGVFGYCQGDSCSPIEIGYDTSIFARQPSSEFDLPSSTRTRLSALLIVHPIAALLTLIMFILAVVAHLHSPSHSSRYLCGVFIFGILTFLVCLLAFLIDVLLFVPHLAWGTWLVLAATILVFLSFVVSCAMRRTLVGRKARKKRIAENAEMSGENYYNRQAQQEAASVVAPSLQPTVPSISGANGPTDSLPTFVTYEKRDDRSSDERIPLTARTPSERSPNNAPMDLSVSDLSNRRSMSGSTATLPTDQYGNPLTQAPDGYGMRRGPSMERMDGRGRGGPQGGYRGRGGNGRGGYGGYGGYGPPPNGRGGYGGPPNGRGGYGGPPNGRGGYGGPPNGRGGYGGPPNGRGAYGPPGRGGYGPGPNGRGGYGPRGGYDGGMRGGRTPPPGYAGEAPYAGRAAPGVYGGYEPGRQASPGPLRAPYDDNHSMPNVPTGVTNAGGYQAYRPDDVDDLPRAESPPPLPGAELPASGSVGQAMEMDAMTGSPAQPPRDFGQFNPHIRDSDTDVAGMLALQEARTSTQRHDTIMSEASKYSQDEQYVPPRQAWNQGSGRASPNIPPSHVSPAPQESNDGTQAPPPVTLNGGNYYEDVDPRFAEPSPRAHQIAQGEPTSFDDPHLAPGARSPTISERSGFTSVSQRGVNPRWNPPPGQGYNQQIPPRRPVNRTDVNILNSNPDFQLPGRRRGSASPARGVVGGGMIPGSAYPGV</sequence>
<feature type="region of interest" description="Disordered" evidence="5">
    <location>
        <begin position="451"/>
        <end position="750"/>
    </location>
</feature>
<evidence type="ECO:0000256" key="5">
    <source>
        <dbReference type="SAM" id="MobiDB-lite"/>
    </source>
</evidence>
<feature type="chain" id="PRO_5010690671" evidence="7">
    <location>
        <begin position="26"/>
        <end position="750"/>
    </location>
</feature>
<dbReference type="AlphaFoldDB" id="A0A1W2TV70"/>
<dbReference type="EMBL" id="DF977526">
    <property type="protein sequence ID" value="GAP92513.1"/>
    <property type="molecule type" value="Genomic_DNA"/>
</dbReference>
<dbReference type="InterPro" id="IPR051380">
    <property type="entry name" value="pH-response_reg_palI/RIM9"/>
</dbReference>
<evidence type="ECO:0000256" key="4">
    <source>
        <dbReference type="ARBA" id="ARBA00023136"/>
    </source>
</evidence>
<dbReference type="OrthoDB" id="2354757at2759"/>
<dbReference type="PANTHER" id="PTHR28013:SF3">
    <property type="entry name" value="PROTEIN DCV1-RELATED"/>
    <property type="match status" value="1"/>
</dbReference>
<evidence type="ECO:0000313" key="8">
    <source>
        <dbReference type="EMBL" id="GAP92513.1"/>
    </source>
</evidence>
<feature type="compositionally biased region" description="Gly residues" evidence="5">
    <location>
        <begin position="322"/>
        <end position="426"/>
    </location>
</feature>
<accession>A0A1W2TV70</accession>
<dbReference type="InterPro" id="IPR009571">
    <property type="entry name" value="SUR7/Rim9-like_fungi"/>
</dbReference>
<protein>
    <submittedName>
        <fullName evidence="8">Putative pH-response regulator protein palI RIM9</fullName>
    </submittedName>
</protein>
<dbReference type="OMA" id="VFGYCKG"/>
<feature type="compositionally biased region" description="Polar residues" evidence="5">
    <location>
        <begin position="709"/>
        <end position="719"/>
    </location>
</feature>
<proteinExistence type="predicted"/>
<dbReference type="STRING" id="77044.A0A1W2TV70"/>
<keyword evidence="4 6" id="KW-0472">Membrane</keyword>
<feature type="compositionally biased region" description="Polar residues" evidence="5">
    <location>
        <begin position="472"/>
        <end position="481"/>
    </location>
</feature>
<evidence type="ECO:0000256" key="7">
    <source>
        <dbReference type="SAM" id="SignalP"/>
    </source>
</evidence>
<gene>
    <name evidence="8" type="ORF">SAMD00023353_8100220</name>
</gene>
<keyword evidence="9" id="KW-1185">Reference proteome</keyword>
<feature type="transmembrane region" description="Helical" evidence="6">
    <location>
        <begin position="87"/>
        <end position="110"/>
    </location>
</feature>
<dbReference type="PANTHER" id="PTHR28013">
    <property type="entry name" value="PROTEIN DCV1-RELATED"/>
    <property type="match status" value="1"/>
</dbReference>
<feature type="compositionally biased region" description="Polar residues" evidence="5">
    <location>
        <begin position="275"/>
        <end position="300"/>
    </location>
</feature>
<dbReference type="GO" id="GO:0032153">
    <property type="term" value="C:cell division site"/>
    <property type="evidence" value="ECO:0007669"/>
    <property type="project" value="TreeGrafter"/>
</dbReference>
<feature type="compositionally biased region" description="Polar residues" evidence="5">
    <location>
        <begin position="222"/>
        <end position="237"/>
    </location>
</feature>
<evidence type="ECO:0000313" key="9">
    <source>
        <dbReference type="Proteomes" id="UP000054516"/>
    </source>
</evidence>